<dbReference type="AlphaFoldDB" id="A0A8S1BTU2"/>
<dbReference type="SUPFAM" id="SSF54897">
    <property type="entry name" value="Protease propeptides/inhibitors"/>
    <property type="match status" value="1"/>
</dbReference>
<dbReference type="GO" id="GO:0008270">
    <property type="term" value="F:zinc ion binding"/>
    <property type="evidence" value="ECO:0007669"/>
    <property type="project" value="InterPro"/>
</dbReference>
<dbReference type="Pfam" id="PF00246">
    <property type="entry name" value="Peptidase_M14"/>
    <property type="match status" value="1"/>
</dbReference>
<feature type="active site" description="Proton donor/acceptor" evidence="11">
    <location>
        <position position="408"/>
    </location>
</feature>
<keyword evidence="7" id="KW-0378">Hydrolase</keyword>
<dbReference type="PANTHER" id="PTHR11705">
    <property type="entry name" value="PROTEASE FAMILY M14 CARBOXYPEPTIDASE A,B"/>
    <property type="match status" value="1"/>
</dbReference>
<dbReference type="SUPFAM" id="SSF53187">
    <property type="entry name" value="Zn-dependent exopeptidases"/>
    <property type="match status" value="1"/>
</dbReference>
<comment type="similarity">
    <text evidence="2 11">Belongs to the peptidase M14 family.</text>
</comment>
<dbReference type="PANTHER" id="PTHR11705:SF140">
    <property type="entry name" value="FI02848P-RELATED"/>
    <property type="match status" value="1"/>
</dbReference>
<name>A0A8S1BTU2_9INSE</name>
<evidence type="ECO:0000259" key="12">
    <source>
        <dbReference type="PROSITE" id="PS52035"/>
    </source>
</evidence>
<dbReference type="PROSITE" id="PS52035">
    <property type="entry name" value="PEPTIDASE_M14"/>
    <property type="match status" value="1"/>
</dbReference>
<dbReference type="EMBL" id="CADEPI010000008">
    <property type="protein sequence ID" value="CAB3362328.1"/>
    <property type="molecule type" value="Genomic_DNA"/>
</dbReference>
<dbReference type="Gene3D" id="3.40.630.10">
    <property type="entry name" value="Zn peptidases"/>
    <property type="match status" value="1"/>
</dbReference>
<evidence type="ECO:0000256" key="6">
    <source>
        <dbReference type="ARBA" id="ARBA00022729"/>
    </source>
</evidence>
<evidence type="ECO:0000313" key="13">
    <source>
        <dbReference type="EMBL" id="CAB3362328.1"/>
    </source>
</evidence>
<evidence type="ECO:0000256" key="9">
    <source>
        <dbReference type="ARBA" id="ARBA00023049"/>
    </source>
</evidence>
<keyword evidence="4" id="KW-0645">Protease</keyword>
<reference evidence="13 14" key="1">
    <citation type="submission" date="2020-04" db="EMBL/GenBank/DDBJ databases">
        <authorList>
            <person name="Alioto T."/>
            <person name="Alioto T."/>
            <person name="Gomez Garrido J."/>
        </authorList>
    </citation>
    <scope>NUCLEOTIDE SEQUENCE [LARGE SCALE GENOMIC DNA]</scope>
</reference>
<evidence type="ECO:0000256" key="7">
    <source>
        <dbReference type="ARBA" id="ARBA00022801"/>
    </source>
</evidence>
<dbReference type="OrthoDB" id="3626597at2759"/>
<dbReference type="GO" id="GO:0006508">
    <property type="term" value="P:proteolysis"/>
    <property type="evidence" value="ECO:0007669"/>
    <property type="project" value="UniProtKB-KW"/>
</dbReference>
<dbReference type="Proteomes" id="UP000494165">
    <property type="component" value="Unassembled WGS sequence"/>
</dbReference>
<evidence type="ECO:0000256" key="8">
    <source>
        <dbReference type="ARBA" id="ARBA00022833"/>
    </source>
</evidence>
<evidence type="ECO:0000256" key="11">
    <source>
        <dbReference type="PROSITE-ProRule" id="PRU01379"/>
    </source>
</evidence>
<dbReference type="InterPro" id="IPR000834">
    <property type="entry name" value="Peptidase_M14"/>
</dbReference>
<comment type="cofactor">
    <cofactor evidence="1">
        <name>Zn(2+)</name>
        <dbReference type="ChEBI" id="CHEBI:29105"/>
    </cofactor>
</comment>
<gene>
    <name evidence="13" type="ORF">CLODIP_2_CD04977</name>
</gene>
<keyword evidence="3" id="KW-0121">Carboxypeptidase</keyword>
<evidence type="ECO:0000256" key="5">
    <source>
        <dbReference type="ARBA" id="ARBA00022723"/>
    </source>
</evidence>
<evidence type="ECO:0000256" key="2">
    <source>
        <dbReference type="ARBA" id="ARBA00005988"/>
    </source>
</evidence>
<evidence type="ECO:0000256" key="10">
    <source>
        <dbReference type="ARBA" id="ARBA00023157"/>
    </source>
</evidence>
<dbReference type="FunFam" id="3.40.630.10:FF:000084">
    <property type="entry name" value="Carboxypeptidase B2"/>
    <property type="match status" value="1"/>
</dbReference>
<evidence type="ECO:0000256" key="1">
    <source>
        <dbReference type="ARBA" id="ARBA00001947"/>
    </source>
</evidence>
<dbReference type="InterPro" id="IPR003146">
    <property type="entry name" value="M14A_act_pep"/>
</dbReference>
<feature type="domain" description="Peptidase M14" evidence="12">
    <location>
        <begin position="147"/>
        <end position="442"/>
    </location>
</feature>
<evidence type="ECO:0000256" key="3">
    <source>
        <dbReference type="ARBA" id="ARBA00022645"/>
    </source>
</evidence>
<protein>
    <recommendedName>
        <fullName evidence="12">Peptidase M14 domain-containing protein</fullName>
    </recommendedName>
</protein>
<dbReference type="GO" id="GO:0005615">
    <property type="term" value="C:extracellular space"/>
    <property type="evidence" value="ECO:0007669"/>
    <property type="project" value="TreeGrafter"/>
</dbReference>
<keyword evidence="5" id="KW-0479">Metal-binding</keyword>
<dbReference type="InterPro" id="IPR036990">
    <property type="entry name" value="M14A-like_propep"/>
</dbReference>
<keyword evidence="8" id="KW-0862">Zinc</keyword>
<dbReference type="Gene3D" id="3.30.70.340">
    <property type="entry name" value="Metallocarboxypeptidase-like"/>
    <property type="match status" value="1"/>
</dbReference>
<evidence type="ECO:0000313" key="14">
    <source>
        <dbReference type="Proteomes" id="UP000494165"/>
    </source>
</evidence>
<comment type="caution">
    <text evidence="13">The sequence shown here is derived from an EMBL/GenBank/DDBJ whole genome shotgun (WGS) entry which is preliminary data.</text>
</comment>
<keyword evidence="6" id="KW-0732">Signal</keyword>
<keyword evidence="9" id="KW-0482">Metalloprotease</keyword>
<proteinExistence type="inferred from homology"/>
<dbReference type="GO" id="GO:0004181">
    <property type="term" value="F:metallocarboxypeptidase activity"/>
    <property type="evidence" value="ECO:0007669"/>
    <property type="project" value="InterPro"/>
</dbReference>
<dbReference type="SMART" id="SM00631">
    <property type="entry name" value="Zn_pept"/>
    <property type="match status" value="1"/>
</dbReference>
<sequence length="449" mass="50885">MLFQRRRILSGHSHNLTVQVAKKMDVRIILLLLVNFAVISFGRKSYEGWQVYRTAPLTKLALEGLHKHVFSDPKFQVWSQPILNKPAEIVVCPKSRAKLLNILKKLNLSPKPFILNIEKFLEKERKEIENIKKQEIYGLINYVTFERYMDFTEITDYLNEVAANYPSIASLETIGSSFEGRPQNLLKLSSGSGSKKKIGVFINAAIHAAEWIGPAVALNAIHQLTANLANNQAFLDMANWYILPVANPDGYVYSWDHDRLWRKTRRPNKGSKCVGADPNRSFDVHWSEGRETNPCVAFYQGPNVFSEVESKNIADYLIPNGLDGNLHLYMVLHTYGQVLLHPYGYTTDPPININDLALFGSEAASALKAVRGTKYEVSNITNAFYHPYGNSEDFAYDQAEIPFTYTWELPGGAENSHDVPLSEIKPVVEETWEAFKSLVQSVYIARKNL</sequence>
<dbReference type="CDD" id="cd03860">
    <property type="entry name" value="M14_CP_A-B_like"/>
    <property type="match status" value="1"/>
</dbReference>
<dbReference type="Pfam" id="PF02244">
    <property type="entry name" value="Propep_M14"/>
    <property type="match status" value="1"/>
</dbReference>
<dbReference type="PRINTS" id="PR00765">
    <property type="entry name" value="CRBOXYPTASEA"/>
</dbReference>
<keyword evidence="10" id="KW-1015">Disulfide bond</keyword>
<keyword evidence="14" id="KW-1185">Reference proteome</keyword>
<evidence type="ECO:0000256" key="4">
    <source>
        <dbReference type="ARBA" id="ARBA00022670"/>
    </source>
</evidence>
<organism evidence="13 14">
    <name type="scientific">Cloeon dipterum</name>
    <dbReference type="NCBI Taxonomy" id="197152"/>
    <lineage>
        <taxon>Eukaryota</taxon>
        <taxon>Metazoa</taxon>
        <taxon>Ecdysozoa</taxon>
        <taxon>Arthropoda</taxon>
        <taxon>Hexapoda</taxon>
        <taxon>Insecta</taxon>
        <taxon>Pterygota</taxon>
        <taxon>Palaeoptera</taxon>
        <taxon>Ephemeroptera</taxon>
        <taxon>Pisciforma</taxon>
        <taxon>Baetidae</taxon>
        <taxon>Cloeon</taxon>
    </lineage>
</organism>
<accession>A0A8S1BTU2</accession>